<reference evidence="3 4" key="1">
    <citation type="submission" date="2019-03" db="EMBL/GenBank/DDBJ databases">
        <authorList>
            <consortium name="Pathogen Informatics"/>
        </authorList>
    </citation>
    <scope>NUCLEOTIDE SEQUENCE [LARGE SCALE GENOMIC DNA]</scope>
    <source>
        <strain evidence="3 4">NCTC13038</strain>
    </source>
</reference>
<dbReference type="NCBIfam" id="TIGR01414">
    <property type="entry name" value="autotrans_barl"/>
    <property type="match status" value="1"/>
</dbReference>
<evidence type="ECO:0000259" key="2">
    <source>
        <dbReference type="PROSITE" id="PS51208"/>
    </source>
</evidence>
<dbReference type="InterPro" id="IPR036709">
    <property type="entry name" value="Autotransporte_beta_dom_sf"/>
</dbReference>
<dbReference type="InterPro" id="IPR005546">
    <property type="entry name" value="Autotransporte_beta"/>
</dbReference>
<evidence type="ECO:0000313" key="4">
    <source>
        <dbReference type="Proteomes" id="UP000332594"/>
    </source>
</evidence>
<dbReference type="Gene3D" id="2.40.128.130">
    <property type="entry name" value="Autotransporter beta-domain"/>
    <property type="match status" value="1"/>
</dbReference>
<dbReference type="Pfam" id="PF03797">
    <property type="entry name" value="Autotransporter"/>
    <property type="match status" value="1"/>
</dbReference>
<dbReference type="InterPro" id="IPR050909">
    <property type="entry name" value="Bact_Autotransporter_VF"/>
</dbReference>
<dbReference type="SUPFAM" id="SSF51126">
    <property type="entry name" value="Pectin lyase-like"/>
    <property type="match status" value="1"/>
</dbReference>
<dbReference type="GO" id="GO:0019867">
    <property type="term" value="C:outer membrane"/>
    <property type="evidence" value="ECO:0007669"/>
    <property type="project" value="InterPro"/>
</dbReference>
<organism evidence="3 4">
    <name type="scientific">Raoultella terrigena</name>
    <name type="common">Klebsiella terrigena</name>
    <dbReference type="NCBI Taxonomy" id="577"/>
    <lineage>
        <taxon>Bacteria</taxon>
        <taxon>Pseudomonadati</taxon>
        <taxon>Pseudomonadota</taxon>
        <taxon>Gammaproteobacteria</taxon>
        <taxon>Enterobacterales</taxon>
        <taxon>Enterobacteriaceae</taxon>
        <taxon>Klebsiella/Raoultella group</taxon>
        <taxon>Raoultella</taxon>
    </lineage>
</organism>
<dbReference type="AlphaFoldDB" id="A0A485BGU8"/>
<dbReference type="InterPro" id="IPR011050">
    <property type="entry name" value="Pectin_lyase_fold/virulence"/>
</dbReference>
<dbReference type="SUPFAM" id="SSF103515">
    <property type="entry name" value="Autotransporter"/>
    <property type="match status" value="1"/>
</dbReference>
<dbReference type="PROSITE" id="PS51208">
    <property type="entry name" value="AUTOTRANSPORTER"/>
    <property type="match status" value="1"/>
</dbReference>
<dbReference type="Gene3D" id="2.160.20.20">
    <property type="match status" value="1"/>
</dbReference>
<dbReference type="InterPro" id="IPR006315">
    <property type="entry name" value="OM_autotransptr_brl_dom"/>
</dbReference>
<sequence length="889" mass="91348">MKRNVLANSVRLAILSTPVIITGLITSVQAAGPCNSADAMTYVCSGSEANGIDLTGSSLNVSTTPGFGVDTTDVHALELTNSGGDLIFKDENQSKIVGGEIGISAINDNSATNMMVSTSGHVNGGSYAVSAQNNGSGATVITTTGTINSGNVGLNVVNGSNTTGLTITTNNEFGVGKDAINAANNGSGATVITTTGTINSGNVGINVVNGSNTTGLTIAADSTFGVGADGINATNNGTGVTAITTLGNISSGRHGIYANNDTTATDMTIKASGNIGVGGDGINTMNNGTGMTDITASGAVSGAHGIYAVNGSNATDMTINVSGDIASWGNGIYAENNGDGPTSITNTGKIEAPSYGNAIITQGRTSTITNAGRITGKVQLGNEGNTVTNAIEGTWDMSGDTSDFGTGANALVNAGILMTASGASSDGVQTTTLNQVGTLTNSGSLTMANERAGDTTVINGNYVGNGGTLTFDTVLGDDSSVTDKLIVNGNTSGTSSVLFNNIGGSGAQTLNGIEIISVNGQSDGVFIQDGRIAAGAYDYSLVRGKGSNASNWYLNSWQDQGNTTQVLRPESGAYAANLAAANNLFTTRLHDLIGETQYTDALTGEKKVTSMWLRNEGGHNRSRDSSGQLKTQANRYVLQIGGEIVQWSSNGDDLYHLGVMAGYANSKSNTISNANGYRADGSINGYSTGVYGTWYANKTDKTGAYVGTWAQYSWFKNRVTGEGMSSEAYDSQGFTASVESGYTFRLGQAEDGLQSYFIQPKAALTWMGVKADKHTELNGTEVAGEGDGNVQTSLGAKTYISNTTKIDDGKESTFQPFAEVNWLHNTHDFASRMDGVVVKQNGAKNIAELKMGVEGQLNKQFGLWGNVAQQLGDKGYSDTSATLGGKYSF</sequence>
<dbReference type="CDD" id="cd01344">
    <property type="entry name" value="PL2_Passenger_AT"/>
    <property type="match status" value="1"/>
</dbReference>
<protein>
    <submittedName>
        <fullName evidence="3">Outer membrane protein IcsA autotransporter</fullName>
    </submittedName>
</protein>
<dbReference type="PANTHER" id="PTHR12338">
    <property type="entry name" value="AUTOTRANSPORTER"/>
    <property type="match status" value="1"/>
</dbReference>
<name>A0A485BGU8_RAOTE</name>
<feature type="chain" id="PRO_5019821727" evidence="1">
    <location>
        <begin position="31"/>
        <end position="889"/>
    </location>
</feature>
<accession>A0A485BGU8</accession>
<proteinExistence type="predicted"/>
<dbReference type="InterPro" id="IPR012332">
    <property type="entry name" value="Autotransporter_pectin_lyase_C"/>
</dbReference>
<dbReference type="InterPro" id="IPR043990">
    <property type="entry name" value="AC_1"/>
</dbReference>
<dbReference type="RefSeq" id="WP_134525741.1">
    <property type="nucleotide sequence ID" value="NZ_BJNO01000011.1"/>
</dbReference>
<dbReference type="Proteomes" id="UP000332594">
    <property type="component" value="Unassembled WGS sequence"/>
</dbReference>
<evidence type="ECO:0000256" key="1">
    <source>
        <dbReference type="SAM" id="SignalP"/>
    </source>
</evidence>
<gene>
    <name evidence="3" type="primary">icsA</name>
    <name evidence="3" type="ORF">NCTC13038_02310</name>
</gene>
<evidence type="ECO:0000313" key="3">
    <source>
        <dbReference type="EMBL" id="VFS71363.1"/>
    </source>
</evidence>
<feature type="domain" description="Autotransporter" evidence="2">
    <location>
        <begin position="604"/>
        <end position="889"/>
    </location>
</feature>
<dbReference type="PANTHER" id="PTHR12338:SF5">
    <property type="entry name" value="ANTIGEN 43-RELATED"/>
    <property type="match status" value="1"/>
</dbReference>
<feature type="signal peptide" evidence="1">
    <location>
        <begin position="1"/>
        <end position="30"/>
    </location>
</feature>
<dbReference type="Pfam" id="PF18883">
    <property type="entry name" value="AC_1"/>
    <property type="match status" value="1"/>
</dbReference>
<dbReference type="EMBL" id="CAADJG010000002">
    <property type="protein sequence ID" value="VFS71363.1"/>
    <property type="molecule type" value="Genomic_DNA"/>
</dbReference>
<keyword evidence="1" id="KW-0732">Signal</keyword>
<dbReference type="SMART" id="SM00869">
    <property type="entry name" value="Autotransporter"/>
    <property type="match status" value="1"/>
</dbReference>